<gene>
    <name evidence="3" type="ORF">EK21DRAFT_112078</name>
</gene>
<feature type="compositionally biased region" description="Basic and acidic residues" evidence="2">
    <location>
        <begin position="904"/>
        <end position="918"/>
    </location>
</feature>
<dbReference type="Proteomes" id="UP000799777">
    <property type="component" value="Unassembled WGS sequence"/>
</dbReference>
<name>A0A9P4H8R1_9PLEO</name>
<keyword evidence="4" id="KW-1185">Reference proteome</keyword>
<feature type="compositionally biased region" description="Acidic residues" evidence="2">
    <location>
        <begin position="1080"/>
        <end position="1089"/>
    </location>
</feature>
<reference evidence="3" key="1">
    <citation type="journal article" date="2020" name="Stud. Mycol.">
        <title>101 Dothideomycetes genomes: a test case for predicting lifestyles and emergence of pathogens.</title>
        <authorList>
            <person name="Haridas S."/>
            <person name="Albert R."/>
            <person name="Binder M."/>
            <person name="Bloem J."/>
            <person name="Labutti K."/>
            <person name="Salamov A."/>
            <person name="Andreopoulos B."/>
            <person name="Baker S."/>
            <person name="Barry K."/>
            <person name="Bills G."/>
            <person name="Bluhm B."/>
            <person name="Cannon C."/>
            <person name="Castanera R."/>
            <person name="Culley D."/>
            <person name="Daum C."/>
            <person name="Ezra D."/>
            <person name="Gonzalez J."/>
            <person name="Henrissat B."/>
            <person name="Kuo A."/>
            <person name="Liang C."/>
            <person name="Lipzen A."/>
            <person name="Lutzoni F."/>
            <person name="Magnuson J."/>
            <person name="Mondo S."/>
            <person name="Nolan M."/>
            <person name="Ohm R."/>
            <person name="Pangilinan J."/>
            <person name="Park H.-J."/>
            <person name="Ramirez L."/>
            <person name="Alfaro M."/>
            <person name="Sun H."/>
            <person name="Tritt A."/>
            <person name="Yoshinaga Y."/>
            <person name="Zwiers L.-H."/>
            <person name="Turgeon B."/>
            <person name="Goodwin S."/>
            <person name="Spatafora J."/>
            <person name="Crous P."/>
            <person name="Grigoriev I."/>
        </authorList>
    </citation>
    <scope>NUCLEOTIDE SEQUENCE</scope>
    <source>
        <strain evidence="3">CBS 110217</strain>
    </source>
</reference>
<organism evidence="3 4">
    <name type="scientific">Setomelanomma holmii</name>
    <dbReference type="NCBI Taxonomy" id="210430"/>
    <lineage>
        <taxon>Eukaryota</taxon>
        <taxon>Fungi</taxon>
        <taxon>Dikarya</taxon>
        <taxon>Ascomycota</taxon>
        <taxon>Pezizomycotina</taxon>
        <taxon>Dothideomycetes</taxon>
        <taxon>Pleosporomycetidae</taxon>
        <taxon>Pleosporales</taxon>
        <taxon>Pleosporineae</taxon>
        <taxon>Phaeosphaeriaceae</taxon>
        <taxon>Setomelanomma</taxon>
    </lineage>
</organism>
<feature type="coiled-coil region" evidence="1">
    <location>
        <begin position="588"/>
        <end position="675"/>
    </location>
</feature>
<sequence length="1089" mass="120507">MANHSSMLSAEITRIIECPYPASLSHLADLLTRANTLTIRACIHDLSPCAVSKLAVLVHEALSICAYALHVLSSLCQSREFRDAVLCQNPGLLNGLLTKANSSSRDFDEYAELCVLLLSRPLPACAPLPASAQPFFLRVFEKANQNPDVSTLKAVYSMLNGACGNLLSLLSAERREQFDQGLSHILSDHNTGQASILLLWCFGIALIVEHPFQADIQHPSQASSEQETQSASAVAEKRWTTAAAHKMFGSTSKMNKTIYLTYLSVIWATKGDVGVADDEAIEGIQIAIRTLQSVDQTVLKNWPRTSAIVKSTIPRLPSKVLRTNINSTLQLQALTFYAKATAGAPSAEVVTQYEHCLLSIASLGNTQCLGDTLSTSLPMFSPHLQQSSIQTLINGLLDTCSSTTSHAASSSYTLLAERLAKILPDCAVLHAKVLSAVLSSDVQAKIWSLIRAKTETIRQNSGPVLAMSSHHELVSATISFLLALALTVQSDAPRLPNAMIMALIHKHKSESRIETLCTHISNAPEVSSVSLFQQKNTPFSGQPLQDWRHRLNSELESQGSYHRDSVIRSVAQICQDLETRCNTAEEPLLQEKEKSRQLEQTVADLKTRVSFLESEATDSRFHLEGLEDEKLNLFDENQRLSRKLDGLQGNLDEANRNADEMSRQHQEDIQAKELELRSTMLEHEECLYKHREDLEARDETMNKLREEFQLVSDQMALLSREHKGLRSGLNEANQQLNHEVEKALVQSEEILRLGDRNTGLELQLQGTEADLDTTTARLSELEVSHQELVHTSEEAYRDLQLEHQRDMDAADAAAKETAEALQAQLQEALQHGLQAEAEHGETRRELEQLHTSIPALESRIQELADFCAEQEEELEELRALRKNVLAGLGLASQHPLTIRPTARAAKDHAIQMPEEPREQRRRKSAINTLDGVSKASRNTQGVTSTALETVANASFGSSDSHSSQNEPTPKRSKPRPSFKVPAMRTPLNKKPLPSSRSMSNKLSPSKRSALRQLSPNRRHTTVGFVVSEDDAVYNNELRSARKKRGSLHDIDEVDFDMDDFMAGTPMTPGNFVTGTGRIPDDEDVTTTEL</sequence>
<feature type="compositionally biased region" description="Polar residues" evidence="2">
    <location>
        <begin position="935"/>
        <end position="967"/>
    </location>
</feature>
<evidence type="ECO:0000256" key="1">
    <source>
        <dbReference type="SAM" id="Coils"/>
    </source>
</evidence>
<dbReference type="OrthoDB" id="5332870at2759"/>
<evidence type="ECO:0000313" key="4">
    <source>
        <dbReference type="Proteomes" id="UP000799777"/>
    </source>
</evidence>
<feature type="region of interest" description="Disordered" evidence="2">
    <location>
        <begin position="904"/>
        <end position="1016"/>
    </location>
</feature>
<keyword evidence="1" id="KW-0175">Coiled coil</keyword>
<comment type="caution">
    <text evidence="3">The sequence shown here is derived from an EMBL/GenBank/DDBJ whole genome shotgun (WGS) entry which is preliminary data.</text>
</comment>
<feature type="compositionally biased region" description="Polar residues" evidence="2">
    <location>
        <begin position="994"/>
        <end position="1015"/>
    </location>
</feature>
<dbReference type="EMBL" id="ML978191">
    <property type="protein sequence ID" value="KAF2030356.1"/>
    <property type="molecule type" value="Genomic_DNA"/>
</dbReference>
<accession>A0A9P4H8R1</accession>
<feature type="coiled-coil region" evidence="1">
    <location>
        <begin position="811"/>
        <end position="887"/>
    </location>
</feature>
<protein>
    <submittedName>
        <fullName evidence="3">Uncharacterized protein</fullName>
    </submittedName>
</protein>
<proteinExistence type="predicted"/>
<evidence type="ECO:0000256" key="2">
    <source>
        <dbReference type="SAM" id="MobiDB-lite"/>
    </source>
</evidence>
<evidence type="ECO:0000313" key="3">
    <source>
        <dbReference type="EMBL" id="KAF2030356.1"/>
    </source>
</evidence>
<feature type="coiled-coil region" evidence="1">
    <location>
        <begin position="701"/>
        <end position="746"/>
    </location>
</feature>
<feature type="region of interest" description="Disordered" evidence="2">
    <location>
        <begin position="1066"/>
        <end position="1089"/>
    </location>
</feature>
<dbReference type="AlphaFoldDB" id="A0A9P4H8R1"/>